<evidence type="ECO:0000313" key="3">
    <source>
        <dbReference type="Proteomes" id="UP000256709"/>
    </source>
</evidence>
<dbReference type="AlphaFoldDB" id="A0A3E0VBH8"/>
<proteinExistence type="predicted"/>
<protein>
    <recommendedName>
        <fullName evidence="4">Multidrug ABC transporter ATPase</fullName>
    </recommendedName>
</protein>
<evidence type="ECO:0000313" key="2">
    <source>
        <dbReference type="EMBL" id="RFA07222.1"/>
    </source>
</evidence>
<organism evidence="2 3">
    <name type="scientific">Subtercola boreus</name>
    <dbReference type="NCBI Taxonomy" id="120213"/>
    <lineage>
        <taxon>Bacteria</taxon>
        <taxon>Bacillati</taxon>
        <taxon>Actinomycetota</taxon>
        <taxon>Actinomycetes</taxon>
        <taxon>Micrococcales</taxon>
        <taxon>Microbacteriaceae</taxon>
        <taxon>Subtercola</taxon>
    </lineage>
</organism>
<sequence length="89" mass="9496">MTKTDAQPISRVQRILAYMVASAIGLSILAFLAVIIGTAAGMKGDSFSQGVWPTILVLPLFGLPLAIALFIALLAVNLVRRSREARSSR</sequence>
<keyword evidence="1" id="KW-0812">Transmembrane</keyword>
<evidence type="ECO:0000256" key="1">
    <source>
        <dbReference type="SAM" id="Phobius"/>
    </source>
</evidence>
<name>A0A3E0VBH8_9MICO</name>
<keyword evidence="1" id="KW-0472">Membrane</keyword>
<feature type="transmembrane region" description="Helical" evidence="1">
    <location>
        <begin position="15"/>
        <end position="36"/>
    </location>
</feature>
<keyword evidence="1" id="KW-1133">Transmembrane helix</keyword>
<reference evidence="2 3" key="1">
    <citation type="submission" date="2017-04" db="EMBL/GenBank/DDBJ databases">
        <title>Comparative genome analysis of Subtercola boreus.</title>
        <authorList>
            <person name="Cho Y.-J."/>
            <person name="Cho A."/>
            <person name="Kim O.-S."/>
            <person name="Lee J.-I."/>
        </authorList>
    </citation>
    <scope>NUCLEOTIDE SEQUENCE [LARGE SCALE GENOMIC DNA]</scope>
    <source>
        <strain evidence="2 3">P27444</strain>
    </source>
</reference>
<dbReference type="RefSeq" id="WP_116283771.1">
    <property type="nucleotide sequence ID" value="NZ_NBXA01000026.1"/>
</dbReference>
<comment type="caution">
    <text evidence="2">The sequence shown here is derived from an EMBL/GenBank/DDBJ whole genome shotgun (WGS) entry which is preliminary data.</text>
</comment>
<dbReference type="EMBL" id="NBXA01000026">
    <property type="protein sequence ID" value="RFA07222.1"/>
    <property type="molecule type" value="Genomic_DNA"/>
</dbReference>
<dbReference type="Proteomes" id="UP000256709">
    <property type="component" value="Unassembled WGS sequence"/>
</dbReference>
<feature type="transmembrane region" description="Helical" evidence="1">
    <location>
        <begin position="56"/>
        <end position="79"/>
    </location>
</feature>
<dbReference type="OrthoDB" id="4990996at2"/>
<evidence type="ECO:0008006" key="4">
    <source>
        <dbReference type="Google" id="ProtNLM"/>
    </source>
</evidence>
<accession>A0A3E0VBH8</accession>
<gene>
    <name evidence="2" type="ORF">B7R21_13415</name>
</gene>